<dbReference type="HOGENOM" id="CLU_3158289_0_0_11"/>
<dbReference type="Proteomes" id="UP000029482">
    <property type="component" value="Chromosome"/>
</dbReference>
<proteinExistence type="predicted"/>
<dbReference type="EMBL" id="CP009438">
    <property type="protein sequence ID" value="AIR96050.1"/>
    <property type="molecule type" value="Genomic_DNA"/>
</dbReference>
<sequence>MSEPAPQGRPARTKLLRRILRATARMRPVVTVLQAVYYALRVVDELTG</sequence>
<name>A0A089YQW4_STRGA</name>
<dbReference type="RefSeq" id="WP_159072742.1">
    <property type="nucleotide sequence ID" value="NZ_CP009438.1"/>
</dbReference>
<keyword evidence="2" id="KW-1185">Reference proteome</keyword>
<accession>A0A089YQW4</accession>
<organism evidence="1 2">
    <name type="scientific">Streptomyces glaucescens</name>
    <dbReference type="NCBI Taxonomy" id="1907"/>
    <lineage>
        <taxon>Bacteria</taxon>
        <taxon>Bacillati</taxon>
        <taxon>Actinomycetota</taxon>
        <taxon>Actinomycetes</taxon>
        <taxon>Kitasatosporales</taxon>
        <taxon>Streptomycetaceae</taxon>
        <taxon>Streptomyces</taxon>
    </lineage>
</organism>
<dbReference type="AlphaFoldDB" id="A0A089YQW4"/>
<evidence type="ECO:0000313" key="2">
    <source>
        <dbReference type="Proteomes" id="UP000029482"/>
    </source>
</evidence>
<protein>
    <submittedName>
        <fullName evidence="1">Uncharacterized protein</fullName>
    </submittedName>
</protein>
<dbReference type="KEGG" id="sgu:SGLAU_00090"/>
<reference evidence="2" key="1">
    <citation type="journal article" date="2015" name="J. Biotechnol.">
        <title>Complete genome sequence of the actinobacterium Streptomyces glaucescens GLA.O (DSM 40922) consisting of a linear chromosome and one linear plasmid.</title>
        <authorList>
            <person name="Ortseifen V."/>
            <person name="Winkler A."/>
            <person name="Albersmeier A."/>
            <person name="Wendler S."/>
            <person name="Puhler A."/>
            <person name="Kalinowski J."/>
            <person name="Ruckert C."/>
        </authorList>
    </citation>
    <scope>NUCLEOTIDE SEQUENCE [LARGE SCALE GENOMIC DNA]</scope>
    <source>
        <strain evidence="2">DSM 40922 / GLA O</strain>
    </source>
</reference>
<gene>
    <name evidence="1" type="ORF">SGLAU_00090</name>
</gene>
<evidence type="ECO:0000313" key="1">
    <source>
        <dbReference type="EMBL" id="AIR96050.1"/>
    </source>
</evidence>